<dbReference type="EMBL" id="FNHI01000026">
    <property type="protein sequence ID" value="SDN41131.1"/>
    <property type="molecule type" value="Genomic_DNA"/>
</dbReference>
<protein>
    <submittedName>
        <fullName evidence="1">Uncharacterized protein</fullName>
    </submittedName>
</protein>
<dbReference type="Proteomes" id="UP000199063">
    <property type="component" value="Unassembled WGS sequence"/>
</dbReference>
<reference evidence="2" key="1">
    <citation type="submission" date="2016-10" db="EMBL/GenBank/DDBJ databases">
        <authorList>
            <person name="Varghese N."/>
            <person name="Submissions S."/>
        </authorList>
    </citation>
    <scope>NUCLEOTIDE SEQUENCE [LARGE SCALE GENOMIC DNA]</scope>
    <source>
        <strain evidence="2">CGMCC 4.7042</strain>
    </source>
</reference>
<name>A0A1H0B678_9ACTN</name>
<sequence>MPLEEDHRIKVQLDRLFAERGMTRPNWRCGSVSRWSTSPF</sequence>
<organism evidence="1 2">
    <name type="scientific">Streptomyces wuyuanensis</name>
    <dbReference type="NCBI Taxonomy" id="1196353"/>
    <lineage>
        <taxon>Bacteria</taxon>
        <taxon>Bacillati</taxon>
        <taxon>Actinomycetota</taxon>
        <taxon>Actinomycetes</taxon>
        <taxon>Kitasatosporales</taxon>
        <taxon>Streptomycetaceae</taxon>
        <taxon>Streptomyces</taxon>
    </lineage>
</organism>
<evidence type="ECO:0000313" key="1">
    <source>
        <dbReference type="EMBL" id="SDN41131.1"/>
    </source>
</evidence>
<keyword evidence="2" id="KW-1185">Reference proteome</keyword>
<dbReference type="AlphaFoldDB" id="A0A1H0B678"/>
<proteinExistence type="predicted"/>
<evidence type="ECO:0000313" key="2">
    <source>
        <dbReference type="Proteomes" id="UP000199063"/>
    </source>
</evidence>
<gene>
    <name evidence="1" type="ORF">SAMN05444921_12676</name>
</gene>
<accession>A0A1H0B678</accession>